<dbReference type="SUPFAM" id="SSF141099">
    <property type="entry name" value="Atu1913-like"/>
    <property type="match status" value="1"/>
</dbReference>
<dbReference type="Gene3D" id="4.10.1210.10">
    <property type="entry name" value="Atu1913-like"/>
    <property type="match status" value="1"/>
</dbReference>
<dbReference type="STRING" id="52131.GA0061100_102548"/>
<dbReference type="RefSeq" id="WP_075852359.1">
    <property type="nucleotide sequence ID" value="NZ_FMAC01000002.1"/>
</dbReference>
<dbReference type="OrthoDB" id="370892at2"/>
<protein>
    <recommendedName>
        <fullName evidence="1">DUF1883 domain-containing protein</fullName>
    </recommendedName>
</protein>
<reference evidence="3" key="1">
    <citation type="submission" date="2016-08" db="EMBL/GenBank/DDBJ databases">
        <authorList>
            <person name="Varghese N."/>
            <person name="Submissions Spin"/>
        </authorList>
    </citation>
    <scope>NUCLEOTIDE SEQUENCE [LARGE SCALE GENOMIC DNA]</scope>
    <source>
        <strain evidence="3">CCBAU 57015</strain>
    </source>
</reference>
<gene>
    <name evidence="2" type="ORF">GA0061100_102548</name>
</gene>
<evidence type="ECO:0000313" key="2">
    <source>
        <dbReference type="EMBL" id="SCB16253.1"/>
    </source>
</evidence>
<name>A0A1C3UL87_9HYPH</name>
<accession>A0A1C3UL87</accession>
<organism evidence="2 3">
    <name type="scientific">Rhizobium hainanense</name>
    <dbReference type="NCBI Taxonomy" id="52131"/>
    <lineage>
        <taxon>Bacteria</taxon>
        <taxon>Pseudomonadati</taxon>
        <taxon>Pseudomonadota</taxon>
        <taxon>Alphaproteobacteria</taxon>
        <taxon>Hyphomicrobiales</taxon>
        <taxon>Rhizobiaceae</taxon>
        <taxon>Rhizobium/Agrobacterium group</taxon>
        <taxon>Rhizobium</taxon>
    </lineage>
</organism>
<sequence length="110" mass="12172">MSKPAFRYSHYDLKEQRAGTVIEITLSAIANVRLMNGSNFERFTETLKHQFLGGVAKKSPIRLTIPESGHWHLVVDMEGHNGQAESSVKIVDAAPAPRMQKAPQETSAGR</sequence>
<dbReference type="AlphaFoldDB" id="A0A1C3UL87"/>
<dbReference type="Pfam" id="PF08980">
    <property type="entry name" value="DUF1883"/>
    <property type="match status" value="1"/>
</dbReference>
<dbReference type="Proteomes" id="UP000186228">
    <property type="component" value="Unassembled WGS sequence"/>
</dbReference>
<feature type="domain" description="DUF1883" evidence="1">
    <location>
        <begin position="6"/>
        <end position="92"/>
    </location>
</feature>
<dbReference type="InterPro" id="IPR036488">
    <property type="entry name" value="DUF1883-like_sf"/>
</dbReference>
<evidence type="ECO:0000313" key="3">
    <source>
        <dbReference type="Proteomes" id="UP000186228"/>
    </source>
</evidence>
<dbReference type="EMBL" id="FMAC01000002">
    <property type="protein sequence ID" value="SCB16253.1"/>
    <property type="molecule type" value="Genomic_DNA"/>
</dbReference>
<dbReference type="InterPro" id="IPR015073">
    <property type="entry name" value="DUF1883"/>
</dbReference>
<keyword evidence="3" id="KW-1185">Reference proteome</keyword>
<proteinExistence type="predicted"/>
<evidence type="ECO:0000259" key="1">
    <source>
        <dbReference type="Pfam" id="PF08980"/>
    </source>
</evidence>